<dbReference type="AlphaFoldDB" id="A0A1Q9BXS8"/>
<proteinExistence type="predicted"/>
<name>A0A1Q9BXS8_SYMMI</name>
<dbReference type="EMBL" id="LSRX01002453">
    <property type="protein sequence ID" value="OLP75487.1"/>
    <property type="molecule type" value="Genomic_DNA"/>
</dbReference>
<organism evidence="1 2">
    <name type="scientific">Symbiodinium microadriaticum</name>
    <name type="common">Dinoflagellate</name>
    <name type="synonym">Zooxanthella microadriatica</name>
    <dbReference type="NCBI Taxonomy" id="2951"/>
    <lineage>
        <taxon>Eukaryota</taxon>
        <taxon>Sar</taxon>
        <taxon>Alveolata</taxon>
        <taxon>Dinophyceae</taxon>
        <taxon>Suessiales</taxon>
        <taxon>Symbiodiniaceae</taxon>
        <taxon>Symbiodinium</taxon>
    </lineage>
</organism>
<gene>
    <name evidence="1" type="ORF">AK812_SmicGene44705</name>
</gene>
<feature type="non-terminal residue" evidence="1">
    <location>
        <position position="1"/>
    </location>
</feature>
<evidence type="ECO:0000313" key="1">
    <source>
        <dbReference type="EMBL" id="OLP75487.1"/>
    </source>
</evidence>
<sequence>AQHEVEAVVVVEEGGRALTVSELASQLRQQGLQTDAKRADAKAGQMLADLIEHLASSKEASAKVTCFETIASVQMGVDMTLKRVEAELPQRGLFADLCIFDLRSVPEHPCQADTSLSLFEFCKWEADYFDEATGLWDLEGLSSDLALAKAQAKKGISKADTTREEAILNEKLFAELKSLEPSVRQEDYYEPASGWDVEGLQDDLRLAKAASSEAAPVVEPAKPKEVYGARTAEQLFSELSALDSSVQE</sequence>
<accession>A0A1Q9BXS8</accession>
<reference evidence="1 2" key="1">
    <citation type="submission" date="2016-02" db="EMBL/GenBank/DDBJ databases">
        <title>Genome analysis of coral dinoflagellate symbionts highlights evolutionary adaptations to a symbiotic lifestyle.</title>
        <authorList>
            <person name="Aranda M."/>
            <person name="Li Y."/>
            <person name="Liew Y.J."/>
            <person name="Baumgarten S."/>
            <person name="Simakov O."/>
            <person name="Wilson M."/>
            <person name="Piel J."/>
            <person name="Ashoor H."/>
            <person name="Bougouffa S."/>
            <person name="Bajic V.B."/>
            <person name="Ryu T."/>
            <person name="Ravasi T."/>
            <person name="Bayer T."/>
            <person name="Micklem G."/>
            <person name="Kim H."/>
            <person name="Bhak J."/>
            <person name="Lajeunesse T.C."/>
            <person name="Voolstra C.R."/>
        </authorList>
    </citation>
    <scope>NUCLEOTIDE SEQUENCE [LARGE SCALE GENOMIC DNA]</scope>
    <source>
        <strain evidence="1 2">CCMP2467</strain>
    </source>
</reference>
<keyword evidence="2" id="KW-1185">Reference proteome</keyword>
<dbReference type="Proteomes" id="UP000186817">
    <property type="component" value="Unassembled WGS sequence"/>
</dbReference>
<dbReference type="OrthoDB" id="448613at2759"/>
<comment type="caution">
    <text evidence="1">The sequence shown here is derived from an EMBL/GenBank/DDBJ whole genome shotgun (WGS) entry which is preliminary data.</text>
</comment>
<protein>
    <submittedName>
        <fullName evidence="1">Uncharacterized protein</fullName>
    </submittedName>
</protein>
<evidence type="ECO:0000313" key="2">
    <source>
        <dbReference type="Proteomes" id="UP000186817"/>
    </source>
</evidence>
<feature type="non-terminal residue" evidence="1">
    <location>
        <position position="248"/>
    </location>
</feature>